<sequence>MESKKSTDVIDEDYFNLALKVLESLDEFGNSVIQMNVKQDLNEQLSEIIHYLKQVFGDPLNSSLIERFKYALQSEYEQFGEFGDTKELIYCIISLVHECCQICFEDSGPDLCPSHQYFSYSFIKEKSETEGYYHFGIVIDTPEMKKGISPGESKYIYKNKEKNTETDYQIPKFNRFLLCSLDYEESKEESLQKEKGISFYASNYHMDINESSEYLPKWLILWNERKYLLYEHNPEHELNQEEYITFSNLWCLKLIVYERVPKRKDETQDHSRTIYDD</sequence>
<organism evidence="1 2">
    <name type="scientific">Blepharisma stoltei</name>
    <dbReference type="NCBI Taxonomy" id="1481888"/>
    <lineage>
        <taxon>Eukaryota</taxon>
        <taxon>Sar</taxon>
        <taxon>Alveolata</taxon>
        <taxon>Ciliophora</taxon>
        <taxon>Postciliodesmatophora</taxon>
        <taxon>Heterotrichea</taxon>
        <taxon>Heterotrichida</taxon>
        <taxon>Blepharismidae</taxon>
        <taxon>Blepharisma</taxon>
    </lineage>
</organism>
<reference evidence="1" key="1">
    <citation type="submission" date="2021-09" db="EMBL/GenBank/DDBJ databases">
        <authorList>
            <consortium name="AG Swart"/>
            <person name="Singh M."/>
            <person name="Singh A."/>
            <person name="Seah K."/>
            <person name="Emmerich C."/>
        </authorList>
    </citation>
    <scope>NUCLEOTIDE SEQUENCE</scope>
    <source>
        <strain evidence="1">ATCC30299</strain>
    </source>
</reference>
<protein>
    <submittedName>
        <fullName evidence="1">Uncharacterized protein</fullName>
    </submittedName>
</protein>
<dbReference type="EMBL" id="CAJZBQ010000012">
    <property type="protein sequence ID" value="CAG9314694.1"/>
    <property type="molecule type" value="Genomic_DNA"/>
</dbReference>
<dbReference type="Proteomes" id="UP001162131">
    <property type="component" value="Unassembled WGS sequence"/>
</dbReference>
<gene>
    <name evidence="1" type="ORF">BSTOLATCC_MIC11692</name>
</gene>
<evidence type="ECO:0000313" key="2">
    <source>
        <dbReference type="Proteomes" id="UP001162131"/>
    </source>
</evidence>
<comment type="caution">
    <text evidence="1">The sequence shown here is derived from an EMBL/GenBank/DDBJ whole genome shotgun (WGS) entry which is preliminary data.</text>
</comment>
<evidence type="ECO:0000313" key="1">
    <source>
        <dbReference type="EMBL" id="CAG9314694.1"/>
    </source>
</evidence>
<name>A0AAU9J236_9CILI</name>
<accession>A0AAU9J236</accession>
<proteinExistence type="predicted"/>
<keyword evidence="2" id="KW-1185">Reference proteome</keyword>
<dbReference type="AlphaFoldDB" id="A0AAU9J236"/>